<sequence>MPFFPQNAHARYLSIIFLASLVLSLAGVRRKSAARPQFLSYLSSYETTLTYNSQQNLGQTPDSRSSQFPSTSLINLDTDSLASGEYTSIVVFGASWADNAHPRPKKYAGTLRGSPYYQGRYSNGIIWAEYLSNRLLTGENIPLLDYAYGGAVANNNLTYTEIPDTSTELNQYISDVRNGSINRGYGPVLHFWWIGINQITQIWTDAIKADSTLSMPDILAKASRRVDMQITELQRQVTTARQDLSVNSVPCDFFIIPIPPLETVLTFKYQASDLAKNSKTLAKSFWRDVIANPRQYQFVIPDKACLHYVDGNQVSCSEPDEYVYWDSLHPTTAMHGVIADSLLSAIKD</sequence>
<dbReference type="Pfam" id="PF00657">
    <property type="entry name" value="Lipase_GDSL"/>
    <property type="match status" value="1"/>
</dbReference>
<evidence type="ECO:0000313" key="3">
    <source>
        <dbReference type="EMBL" id="EGG12115.1"/>
    </source>
</evidence>
<evidence type="ECO:0000256" key="2">
    <source>
        <dbReference type="SAM" id="SignalP"/>
    </source>
</evidence>
<dbReference type="VEuPathDB" id="FungiDB:MELLADRAFT_102077"/>
<gene>
    <name evidence="3" type="ORF">MELLADRAFT_102077</name>
</gene>
<dbReference type="Gene3D" id="3.40.50.1110">
    <property type="entry name" value="SGNH hydrolase"/>
    <property type="match status" value="1"/>
</dbReference>
<name>F4R5X7_MELLP</name>
<organism evidence="4">
    <name type="scientific">Melampsora larici-populina (strain 98AG31 / pathotype 3-4-7)</name>
    <name type="common">Poplar leaf rust fungus</name>
    <dbReference type="NCBI Taxonomy" id="747676"/>
    <lineage>
        <taxon>Eukaryota</taxon>
        <taxon>Fungi</taxon>
        <taxon>Dikarya</taxon>
        <taxon>Basidiomycota</taxon>
        <taxon>Pucciniomycotina</taxon>
        <taxon>Pucciniomycetes</taxon>
        <taxon>Pucciniales</taxon>
        <taxon>Melampsoraceae</taxon>
        <taxon>Melampsora</taxon>
    </lineage>
</organism>
<dbReference type="PANTHER" id="PTHR45648">
    <property type="entry name" value="GDSL LIPASE/ACYLHYDROLASE FAMILY PROTEIN (AFU_ORTHOLOGUE AFUA_4G14700)"/>
    <property type="match status" value="1"/>
</dbReference>
<evidence type="ECO:0000313" key="4">
    <source>
        <dbReference type="Proteomes" id="UP000001072"/>
    </source>
</evidence>
<dbReference type="Proteomes" id="UP000001072">
    <property type="component" value="Unassembled WGS sequence"/>
</dbReference>
<dbReference type="InterPro" id="IPR036514">
    <property type="entry name" value="SGNH_hydro_sf"/>
</dbReference>
<dbReference type="InParanoid" id="F4R5X7"/>
<reference evidence="4" key="1">
    <citation type="journal article" date="2011" name="Proc. Natl. Acad. Sci. U.S.A.">
        <title>Obligate biotrophy features unraveled by the genomic analysis of rust fungi.</title>
        <authorList>
            <person name="Duplessis S."/>
            <person name="Cuomo C.A."/>
            <person name="Lin Y.-C."/>
            <person name="Aerts A."/>
            <person name="Tisserant E."/>
            <person name="Veneault-Fourrey C."/>
            <person name="Joly D.L."/>
            <person name="Hacquard S."/>
            <person name="Amselem J."/>
            <person name="Cantarel B.L."/>
            <person name="Chiu R."/>
            <person name="Coutinho P.M."/>
            <person name="Feau N."/>
            <person name="Field M."/>
            <person name="Frey P."/>
            <person name="Gelhaye E."/>
            <person name="Goldberg J."/>
            <person name="Grabherr M.G."/>
            <person name="Kodira C.D."/>
            <person name="Kohler A."/>
            <person name="Kuees U."/>
            <person name="Lindquist E.A."/>
            <person name="Lucas S.M."/>
            <person name="Mago R."/>
            <person name="Mauceli E."/>
            <person name="Morin E."/>
            <person name="Murat C."/>
            <person name="Pangilinan J.L."/>
            <person name="Park R."/>
            <person name="Pearson M."/>
            <person name="Quesneville H."/>
            <person name="Rouhier N."/>
            <person name="Sakthikumar S."/>
            <person name="Salamov A.A."/>
            <person name="Schmutz J."/>
            <person name="Selles B."/>
            <person name="Shapiro H."/>
            <person name="Tanguay P."/>
            <person name="Tuskan G.A."/>
            <person name="Henrissat B."/>
            <person name="Van de Peer Y."/>
            <person name="Rouze P."/>
            <person name="Ellis J.G."/>
            <person name="Dodds P.N."/>
            <person name="Schein J.E."/>
            <person name="Zhong S."/>
            <person name="Hamelin R.C."/>
            <person name="Grigoriev I.V."/>
            <person name="Szabo L.J."/>
            <person name="Martin F."/>
        </authorList>
    </citation>
    <scope>NUCLEOTIDE SEQUENCE [LARGE SCALE GENOMIC DNA]</scope>
    <source>
        <strain evidence="4">98AG31 / pathotype 3-4-7</strain>
    </source>
</reference>
<dbReference type="InterPro" id="IPR051058">
    <property type="entry name" value="GDSL_Est/Lipase"/>
</dbReference>
<dbReference type="KEGG" id="mlr:MELLADRAFT_102077"/>
<accession>F4R5X7</accession>
<keyword evidence="1" id="KW-0378">Hydrolase</keyword>
<evidence type="ECO:0000256" key="1">
    <source>
        <dbReference type="ARBA" id="ARBA00022801"/>
    </source>
</evidence>
<feature type="chain" id="PRO_5003314827" evidence="2">
    <location>
        <begin position="34"/>
        <end position="348"/>
    </location>
</feature>
<keyword evidence="2" id="KW-0732">Signal</keyword>
<dbReference type="OrthoDB" id="1600564at2759"/>
<dbReference type="InterPro" id="IPR001087">
    <property type="entry name" value="GDSL"/>
</dbReference>
<dbReference type="HOGENOM" id="CLU_058091_0_0_1"/>
<dbReference type="EMBL" id="GL883091">
    <property type="protein sequence ID" value="EGG12115.1"/>
    <property type="molecule type" value="Genomic_DNA"/>
</dbReference>
<dbReference type="PANTHER" id="PTHR45648:SF22">
    <property type="entry name" value="GDSL LIPASE_ACYLHYDROLASE FAMILY PROTEIN (AFU_ORTHOLOGUE AFUA_4G14700)"/>
    <property type="match status" value="1"/>
</dbReference>
<protein>
    <submittedName>
        <fullName evidence="3">Uncharacterized protein</fullName>
    </submittedName>
</protein>
<dbReference type="STRING" id="747676.F4R5X7"/>
<feature type="signal peptide" evidence="2">
    <location>
        <begin position="1"/>
        <end position="33"/>
    </location>
</feature>
<dbReference type="AlphaFoldDB" id="F4R5X7"/>
<dbReference type="GO" id="GO:0016788">
    <property type="term" value="F:hydrolase activity, acting on ester bonds"/>
    <property type="evidence" value="ECO:0007669"/>
    <property type="project" value="InterPro"/>
</dbReference>
<dbReference type="SUPFAM" id="SSF52266">
    <property type="entry name" value="SGNH hydrolase"/>
    <property type="match status" value="1"/>
</dbReference>
<dbReference type="eggNOG" id="ENOG502RSCK">
    <property type="taxonomic scope" value="Eukaryota"/>
</dbReference>
<proteinExistence type="predicted"/>
<dbReference type="RefSeq" id="XP_007404490.1">
    <property type="nucleotide sequence ID" value="XM_007404428.1"/>
</dbReference>
<dbReference type="GeneID" id="18921559"/>
<keyword evidence="4" id="KW-1185">Reference proteome</keyword>